<dbReference type="EMBL" id="CP042186">
    <property type="protein sequence ID" value="QDS68904.1"/>
    <property type="molecule type" value="Genomic_DNA"/>
</dbReference>
<dbReference type="Proteomes" id="UP000316270">
    <property type="component" value="Chromosome 2"/>
</dbReference>
<name>A0A517KZS8_9PEZI</name>
<accession>A0A517KZS8</accession>
<keyword evidence="2" id="KW-1185">Reference proteome</keyword>
<organism evidence="1 2">
    <name type="scientific">Venturia effusa</name>
    <dbReference type="NCBI Taxonomy" id="50376"/>
    <lineage>
        <taxon>Eukaryota</taxon>
        <taxon>Fungi</taxon>
        <taxon>Dikarya</taxon>
        <taxon>Ascomycota</taxon>
        <taxon>Pezizomycotina</taxon>
        <taxon>Dothideomycetes</taxon>
        <taxon>Pleosporomycetidae</taxon>
        <taxon>Venturiales</taxon>
        <taxon>Venturiaceae</taxon>
        <taxon>Venturia</taxon>
    </lineage>
</organism>
<gene>
    <name evidence="1" type="ORF">FKW77_007977</name>
</gene>
<reference evidence="1 2" key="1">
    <citation type="submission" date="2019-07" db="EMBL/GenBank/DDBJ databases">
        <title>Finished genome of Venturia effusa.</title>
        <authorList>
            <person name="Young C.A."/>
            <person name="Cox M.P."/>
            <person name="Ganley A.R.D."/>
            <person name="David W.J."/>
        </authorList>
    </citation>
    <scope>NUCLEOTIDE SEQUENCE [LARGE SCALE GENOMIC DNA]</scope>
    <source>
        <strain evidence="2">albino</strain>
    </source>
</reference>
<evidence type="ECO:0000313" key="2">
    <source>
        <dbReference type="Proteomes" id="UP000316270"/>
    </source>
</evidence>
<dbReference type="AlphaFoldDB" id="A0A517KZS8"/>
<protein>
    <submittedName>
        <fullName evidence="1">Uncharacterized protein</fullName>
    </submittedName>
</protein>
<evidence type="ECO:0000313" key="1">
    <source>
        <dbReference type="EMBL" id="QDS68904.1"/>
    </source>
</evidence>
<proteinExistence type="predicted"/>
<sequence length="63" mass="7327">MRKDAIRIREVTLSAVDSYIIVDMLKEVLARKELPDLDRFSRKLMLVVELTMTPEFQTSALDD</sequence>